<dbReference type="EMBL" id="CP007536">
    <property type="protein sequence ID" value="AIC17133.1"/>
    <property type="molecule type" value="Genomic_DNA"/>
</dbReference>
<proteinExistence type="predicted"/>
<dbReference type="Pfam" id="PF04945">
    <property type="entry name" value="YHS"/>
    <property type="match status" value="1"/>
</dbReference>
<name>A0A060HNT2_9ARCH</name>
<dbReference type="SUPFAM" id="SSF47240">
    <property type="entry name" value="Ferritin-like"/>
    <property type="match status" value="1"/>
</dbReference>
<protein>
    <submittedName>
        <fullName evidence="2">YHS domain containing protein</fullName>
    </submittedName>
</protein>
<dbReference type="STRING" id="926571.NVIE_028590"/>
<dbReference type="Gene3D" id="1.10.620.20">
    <property type="entry name" value="Ribonucleotide Reductase, subunit A"/>
    <property type="match status" value="1"/>
</dbReference>
<dbReference type="RefSeq" id="WP_075055745.1">
    <property type="nucleotide sequence ID" value="NZ_CP007536.1"/>
</dbReference>
<evidence type="ECO:0000313" key="3">
    <source>
        <dbReference type="Proteomes" id="UP000027093"/>
    </source>
</evidence>
<dbReference type="InterPro" id="IPR011017">
    <property type="entry name" value="TRASH_dom"/>
</dbReference>
<dbReference type="GO" id="GO:0016491">
    <property type="term" value="F:oxidoreductase activity"/>
    <property type="evidence" value="ECO:0007669"/>
    <property type="project" value="InterPro"/>
</dbReference>
<dbReference type="AlphaFoldDB" id="A0A060HNT2"/>
<dbReference type="InterPro" id="IPR009078">
    <property type="entry name" value="Ferritin-like_SF"/>
</dbReference>
<evidence type="ECO:0000313" key="2">
    <source>
        <dbReference type="EMBL" id="AIC17133.1"/>
    </source>
</evidence>
<dbReference type="Proteomes" id="UP000027093">
    <property type="component" value="Chromosome"/>
</dbReference>
<dbReference type="OrthoDB" id="37898at2157"/>
<dbReference type="KEGG" id="nvn:NVIE_028590"/>
<evidence type="ECO:0000259" key="1">
    <source>
        <dbReference type="SMART" id="SM00746"/>
    </source>
</evidence>
<accession>A0A060HNT2</accession>
<dbReference type="InterPro" id="IPR007029">
    <property type="entry name" value="YHS_dom"/>
</dbReference>
<dbReference type="InterPro" id="IPR012348">
    <property type="entry name" value="RNR-like"/>
</dbReference>
<sequence length="46" mass="5251">MPVDPVCGIEMDQELAVSHEHNGKTYFFCCEGCKRIFVKKPGKYSK</sequence>
<dbReference type="SMART" id="SM00746">
    <property type="entry name" value="TRASH"/>
    <property type="match status" value="1"/>
</dbReference>
<dbReference type="GeneID" id="41596920"/>
<feature type="domain" description="TRASH" evidence="1">
    <location>
        <begin position="4"/>
        <end position="41"/>
    </location>
</feature>
<reference evidence="2 3" key="1">
    <citation type="journal article" date="2014" name="Int. J. Syst. Evol. Microbiol.">
        <title>Nitrososphaera viennensis gen. nov., sp. nov., an aerobic and mesophilic, ammonia-oxidizing archaeon from soil and a member of the archaeal phylum Thaumarchaeota.</title>
        <authorList>
            <person name="Stieglmeier M."/>
            <person name="Klingl A."/>
            <person name="Alves R.J."/>
            <person name="Rittmann S.K."/>
            <person name="Melcher M."/>
            <person name="Leisch N."/>
            <person name="Schleper C."/>
        </authorList>
    </citation>
    <scope>NUCLEOTIDE SEQUENCE [LARGE SCALE GENOMIC DNA]</scope>
    <source>
        <strain evidence="2">EN76</strain>
    </source>
</reference>
<dbReference type="HOGENOM" id="CLU_185152_1_0_2"/>
<keyword evidence="3" id="KW-1185">Reference proteome</keyword>
<organism evidence="2 3">
    <name type="scientific">Nitrososphaera viennensis EN76</name>
    <dbReference type="NCBI Taxonomy" id="926571"/>
    <lineage>
        <taxon>Archaea</taxon>
        <taxon>Nitrososphaerota</taxon>
        <taxon>Nitrososphaeria</taxon>
        <taxon>Nitrososphaerales</taxon>
        <taxon>Nitrososphaeraceae</taxon>
        <taxon>Nitrososphaera</taxon>
    </lineage>
</organism>
<gene>
    <name evidence="2" type="ORF">NVIE_028590</name>
</gene>